<name>A0A1E3SC90_MYCIE</name>
<protein>
    <recommendedName>
        <fullName evidence="3">DUF2855 domain-containing protein</fullName>
    </recommendedName>
</protein>
<organism evidence="1 2">
    <name type="scientific">Mycobacterium intermedium</name>
    <dbReference type="NCBI Taxonomy" id="28445"/>
    <lineage>
        <taxon>Bacteria</taxon>
        <taxon>Bacillati</taxon>
        <taxon>Actinomycetota</taxon>
        <taxon>Actinomycetes</taxon>
        <taxon>Mycobacteriales</taxon>
        <taxon>Mycobacteriaceae</taxon>
        <taxon>Mycobacterium</taxon>
        <taxon>Mycobacterium simiae complex</taxon>
    </lineage>
</organism>
<keyword evidence="2" id="KW-1185">Reference proteome</keyword>
<dbReference type="EMBL" id="MVHT01000020">
    <property type="protein sequence ID" value="ORB07197.1"/>
    <property type="molecule type" value="Genomic_DNA"/>
</dbReference>
<comment type="caution">
    <text evidence="1">The sequence shown here is derived from an EMBL/GenBank/DDBJ whole genome shotgun (WGS) entry which is preliminary data.</text>
</comment>
<accession>A0A1E3SC90</accession>
<dbReference type="OrthoDB" id="8953110at2"/>
<dbReference type="Pfam" id="PF11017">
    <property type="entry name" value="DUF2855"/>
    <property type="match status" value="1"/>
</dbReference>
<dbReference type="Proteomes" id="UP000192739">
    <property type="component" value="Unassembled WGS sequence"/>
</dbReference>
<reference evidence="1 2" key="1">
    <citation type="submission" date="2017-02" db="EMBL/GenBank/DDBJ databases">
        <title>The new phylogeny of genus Mycobacterium.</title>
        <authorList>
            <person name="Tortoli E."/>
            <person name="Trovato A."/>
            <person name="Cirillo D.M."/>
        </authorList>
    </citation>
    <scope>NUCLEOTIDE SEQUENCE [LARGE SCALE GENOMIC DNA]</scope>
    <source>
        <strain evidence="1 2">DSM 44049</strain>
    </source>
</reference>
<dbReference type="SUPFAM" id="SSF50129">
    <property type="entry name" value="GroES-like"/>
    <property type="match status" value="1"/>
</dbReference>
<evidence type="ECO:0008006" key="3">
    <source>
        <dbReference type="Google" id="ProtNLM"/>
    </source>
</evidence>
<gene>
    <name evidence="1" type="ORF">BST27_09780</name>
</gene>
<evidence type="ECO:0000313" key="1">
    <source>
        <dbReference type="EMBL" id="ORB07197.1"/>
    </source>
</evidence>
<proteinExistence type="predicted"/>
<sequence length="357" mass="39617">MDFELHRKDLHQTRFLTGDAPSPEDGQALLRVESFGLTSNNITYAVFGEAMRYWDFFPASDPEWGKLNVWGYAHVEESRHPDLAQGMRVYGYLPCASHLLIVPDRVNEKGFIDAAPHRAQLPSAYQGYRDVQTDPVYSADREAEHIVFFPLFFTSFLIDDFLADEDFFGADTITISSASSKTAIIAAYLLSKREGIEVVGLTSGGNAEFVKSLDVYDSVYSYDDIAELPGDRAVYVDISGDTGIRTSIHSHYGDRLAHSAAVGVTHWTQMSPGPSDLAGPKPVFFFAPDRIKKRGTDWGTAKLDQNVADSWAPFAEWASGWLRVERISSQDEIQRAYLELLDGKVDPAAGTIVELDG</sequence>
<dbReference type="STRING" id="28445.BHQ20_16220"/>
<dbReference type="InterPro" id="IPR021276">
    <property type="entry name" value="DUF2855"/>
</dbReference>
<dbReference type="RefSeq" id="WP_069420175.1">
    <property type="nucleotide sequence ID" value="NZ_CBCRZH010000044.1"/>
</dbReference>
<evidence type="ECO:0000313" key="2">
    <source>
        <dbReference type="Proteomes" id="UP000192739"/>
    </source>
</evidence>
<dbReference type="AlphaFoldDB" id="A0A1E3SC90"/>
<dbReference type="InterPro" id="IPR011032">
    <property type="entry name" value="GroES-like_sf"/>
</dbReference>